<comment type="caution">
    <text evidence="1">The sequence shown here is derived from an EMBL/GenBank/DDBJ whole genome shotgun (WGS) entry which is preliminary data.</text>
</comment>
<accession>A0A8B5VZ15</accession>
<name>A0A8B5VZ15_ENTAV</name>
<evidence type="ECO:0000313" key="2">
    <source>
        <dbReference type="Proteomes" id="UP000316316"/>
    </source>
</evidence>
<dbReference type="PANTHER" id="PTHR36836">
    <property type="entry name" value="COLANIC ACID BIOSYNTHESIS PROTEIN WCAK"/>
    <property type="match status" value="1"/>
</dbReference>
<organism evidence="1 2">
    <name type="scientific">Enterococcus avium</name>
    <name type="common">Streptococcus avium</name>
    <dbReference type="NCBI Taxonomy" id="33945"/>
    <lineage>
        <taxon>Bacteria</taxon>
        <taxon>Bacillati</taxon>
        <taxon>Bacillota</taxon>
        <taxon>Bacilli</taxon>
        <taxon>Lactobacillales</taxon>
        <taxon>Enterococcaceae</taxon>
        <taxon>Enterococcus</taxon>
    </lineage>
</organism>
<gene>
    <name evidence="1" type="ORF">AUF17_19070</name>
</gene>
<reference evidence="1 2" key="1">
    <citation type="submission" date="2017-10" db="EMBL/GenBank/DDBJ databases">
        <title>FDA dAtabase for Regulatory Grade micrObial Sequences (FDA-ARGOS): Supporting development and validation of Infectious Disease Dx tests.</title>
        <authorList>
            <person name="Campos J."/>
            <person name="Goldberg B."/>
            <person name="Tallon L.J."/>
            <person name="Sadzewicz L."/>
            <person name="Sengamalay N."/>
            <person name="Ott S."/>
            <person name="Godinez A."/>
            <person name="Nagaraj S."/>
            <person name="Vyas G."/>
            <person name="Aluvathingal J."/>
            <person name="Nadendla S."/>
            <person name="Geyer C."/>
            <person name="Nandy P."/>
            <person name="Hobson J."/>
            <person name="Sichtig H."/>
        </authorList>
    </citation>
    <scope>NUCLEOTIDE SEQUENCE [LARGE SCALE GENOMIC DNA]</scope>
    <source>
        <strain evidence="1 2">FDAARGOS_185</strain>
    </source>
</reference>
<evidence type="ECO:0000313" key="1">
    <source>
        <dbReference type="EMBL" id="TRZ28811.1"/>
    </source>
</evidence>
<proteinExistence type="predicted"/>
<dbReference type="AlphaFoldDB" id="A0A8B5VZ15"/>
<dbReference type="Pfam" id="PF04230">
    <property type="entry name" value="PS_pyruv_trans"/>
    <property type="match status" value="1"/>
</dbReference>
<dbReference type="EMBL" id="PDXQ01000002">
    <property type="protein sequence ID" value="TRZ28811.1"/>
    <property type="molecule type" value="Genomic_DNA"/>
</dbReference>
<dbReference type="RefSeq" id="WP_016178735.1">
    <property type="nucleotide sequence ID" value="NZ_CAAKOC010000232.1"/>
</dbReference>
<sequence length="403" mass="46486">MKATLVSFIDSSNIGDRLIAETLSEQLLTGIEIKKYSYKLIEESQVKINKNLVRRSKPHDIYYKYFRQLPLIKNVVSKGKWVRSRRRMYDSEDIQRFEAALQQSDFLMIGGGNAIFDLSPATLSAQRFDQVVSLAKQHQLPIFVSSIGIGPFSTKKQQNAAIATLKKCDFVSFRDKRSLEYLKNAGHPAAYASVDPVFLLPEVETFEQLKAQKKLQQRIGICVIDYRITGCSRKDYLNYLKDMKNLIHDLAAAKKEIMLFSSEVQDYETIETLYVEFLKDPQVNVVFVKEKEDLLALYQSLNLVIGTRMHSMIVAVSQFVPIIGLSWQQKVVEMFKNLGIEEDVLAIADLSKKREILSKKIDEKLENTDQELIEMRRHKEEMRRAFAINYEIIDTLQQHLVDV</sequence>
<dbReference type="PANTHER" id="PTHR36836:SF1">
    <property type="entry name" value="COLANIC ACID BIOSYNTHESIS PROTEIN WCAK"/>
    <property type="match status" value="1"/>
</dbReference>
<dbReference type="InterPro" id="IPR007345">
    <property type="entry name" value="Polysacch_pyruvyl_Trfase"/>
</dbReference>
<protein>
    <submittedName>
        <fullName evidence="1">Uncharacterized protein</fullName>
    </submittedName>
</protein>
<dbReference type="Proteomes" id="UP000316316">
    <property type="component" value="Unassembled WGS sequence"/>
</dbReference>